<dbReference type="CDD" id="cd03230">
    <property type="entry name" value="ABC_DR_subfamily_A"/>
    <property type="match status" value="1"/>
</dbReference>
<dbReference type="Proteomes" id="UP001174909">
    <property type="component" value="Unassembled WGS sequence"/>
</dbReference>
<sequence length="309" mass="34296">MTDSVILTEDLTKFYGRHRGLVELNLEVRPGEVVGYLGPNGAGKSTTIRLLLDFIRPTKGRAEIFGKNARLDSLEIRRNVGYLPGELSAYDGLTGWELLTYFANLRGGVDWSYAEGLAERLGLDLTRKIRTLSKGNKQKVGLVQAFMAQPELLILDEPTGGLDPLVQQEFYRMVREAESQGQTVFLSSHVLAEVERIADRVCIIREGLLVLDEEVAALKAKALRQLEIHFTEPAPIEAFRDIPGVREVTVEGNDLKCSVVGSVDALIKAASSLRCSTYQAMSLTWRTFSWTTTERAMTLLNSVLLKTPP</sequence>
<accession>A0AA35TYM4</accession>
<dbReference type="Gene3D" id="3.40.50.300">
    <property type="entry name" value="P-loop containing nucleotide triphosphate hydrolases"/>
    <property type="match status" value="1"/>
</dbReference>
<dbReference type="Pfam" id="PF00005">
    <property type="entry name" value="ABC_tran"/>
    <property type="match status" value="1"/>
</dbReference>
<dbReference type="PROSITE" id="PS00211">
    <property type="entry name" value="ABC_TRANSPORTER_1"/>
    <property type="match status" value="1"/>
</dbReference>
<dbReference type="SMART" id="SM00382">
    <property type="entry name" value="AAA"/>
    <property type="match status" value="1"/>
</dbReference>
<evidence type="ECO:0000313" key="5">
    <source>
        <dbReference type="EMBL" id="CAI8056328.1"/>
    </source>
</evidence>
<organism evidence="5 6">
    <name type="scientific">Geodia barretti</name>
    <name type="common">Barrett's horny sponge</name>
    <dbReference type="NCBI Taxonomy" id="519541"/>
    <lineage>
        <taxon>Eukaryota</taxon>
        <taxon>Metazoa</taxon>
        <taxon>Porifera</taxon>
        <taxon>Demospongiae</taxon>
        <taxon>Heteroscleromorpha</taxon>
        <taxon>Tetractinellida</taxon>
        <taxon>Astrophorina</taxon>
        <taxon>Geodiidae</taxon>
        <taxon>Geodia</taxon>
    </lineage>
</organism>
<feature type="domain" description="ABC transporter" evidence="4">
    <location>
        <begin position="6"/>
        <end position="231"/>
    </location>
</feature>
<dbReference type="PANTHER" id="PTHR42939">
    <property type="entry name" value="ABC TRANSPORTER ATP-BINDING PROTEIN ALBC-RELATED"/>
    <property type="match status" value="1"/>
</dbReference>
<comment type="caution">
    <text evidence="5">The sequence shown here is derived from an EMBL/GenBank/DDBJ whole genome shotgun (WGS) entry which is preliminary data.</text>
</comment>
<gene>
    <name evidence="5" type="ORF">GBAR_LOCUS30687</name>
</gene>
<evidence type="ECO:0000256" key="2">
    <source>
        <dbReference type="ARBA" id="ARBA00022741"/>
    </source>
</evidence>
<evidence type="ECO:0000256" key="1">
    <source>
        <dbReference type="ARBA" id="ARBA00022448"/>
    </source>
</evidence>
<keyword evidence="3 5" id="KW-0067">ATP-binding</keyword>
<dbReference type="PROSITE" id="PS50893">
    <property type="entry name" value="ABC_TRANSPORTER_2"/>
    <property type="match status" value="1"/>
</dbReference>
<dbReference type="AlphaFoldDB" id="A0AA35TYM4"/>
<dbReference type="SUPFAM" id="SSF52540">
    <property type="entry name" value="P-loop containing nucleoside triphosphate hydrolases"/>
    <property type="match status" value="1"/>
</dbReference>
<dbReference type="InterPro" id="IPR003593">
    <property type="entry name" value="AAA+_ATPase"/>
</dbReference>
<dbReference type="InterPro" id="IPR051782">
    <property type="entry name" value="ABC_Transporter_VariousFunc"/>
</dbReference>
<dbReference type="GO" id="GO:0016887">
    <property type="term" value="F:ATP hydrolysis activity"/>
    <property type="evidence" value="ECO:0007669"/>
    <property type="project" value="InterPro"/>
</dbReference>
<proteinExistence type="predicted"/>
<dbReference type="EMBL" id="CASHTH010004349">
    <property type="protein sequence ID" value="CAI8056328.1"/>
    <property type="molecule type" value="Genomic_DNA"/>
</dbReference>
<dbReference type="PANTHER" id="PTHR42939:SF1">
    <property type="entry name" value="ABC TRANSPORTER ATP-BINDING PROTEIN ALBC-RELATED"/>
    <property type="match status" value="1"/>
</dbReference>
<evidence type="ECO:0000313" key="6">
    <source>
        <dbReference type="Proteomes" id="UP001174909"/>
    </source>
</evidence>
<dbReference type="InterPro" id="IPR027417">
    <property type="entry name" value="P-loop_NTPase"/>
</dbReference>
<dbReference type="GO" id="GO:0005524">
    <property type="term" value="F:ATP binding"/>
    <property type="evidence" value="ECO:0007669"/>
    <property type="project" value="UniProtKB-KW"/>
</dbReference>
<dbReference type="InterPro" id="IPR017871">
    <property type="entry name" value="ABC_transporter-like_CS"/>
</dbReference>
<keyword evidence="6" id="KW-1185">Reference proteome</keyword>
<reference evidence="5" key="1">
    <citation type="submission" date="2023-03" db="EMBL/GenBank/DDBJ databases">
        <authorList>
            <person name="Steffen K."/>
            <person name="Cardenas P."/>
        </authorList>
    </citation>
    <scope>NUCLEOTIDE SEQUENCE</scope>
</reference>
<keyword evidence="1" id="KW-0813">Transport</keyword>
<name>A0AA35TYM4_GEOBA</name>
<evidence type="ECO:0000259" key="4">
    <source>
        <dbReference type="PROSITE" id="PS50893"/>
    </source>
</evidence>
<dbReference type="InterPro" id="IPR003439">
    <property type="entry name" value="ABC_transporter-like_ATP-bd"/>
</dbReference>
<protein>
    <submittedName>
        <fullName evidence="5">Multidrug efflux system ATP-binding protein Rv1218c</fullName>
    </submittedName>
</protein>
<keyword evidence="2" id="KW-0547">Nucleotide-binding</keyword>
<evidence type="ECO:0000256" key="3">
    <source>
        <dbReference type="ARBA" id="ARBA00022840"/>
    </source>
</evidence>